<sequence length="97" mass="11097">MVSVMKEDDTEKAMLVKSKFYNTIDNLNSMVDETRNSMVDETIDTRNSIVDDSIDIRNSKVDDIHTSSVVKKKWVLADSSYSANMLHIQYYAVNKTV</sequence>
<organism evidence="1 2">
    <name type="scientific">Potamilus streckersoni</name>
    <dbReference type="NCBI Taxonomy" id="2493646"/>
    <lineage>
        <taxon>Eukaryota</taxon>
        <taxon>Metazoa</taxon>
        <taxon>Spiralia</taxon>
        <taxon>Lophotrochozoa</taxon>
        <taxon>Mollusca</taxon>
        <taxon>Bivalvia</taxon>
        <taxon>Autobranchia</taxon>
        <taxon>Heteroconchia</taxon>
        <taxon>Palaeoheterodonta</taxon>
        <taxon>Unionida</taxon>
        <taxon>Unionoidea</taxon>
        <taxon>Unionidae</taxon>
        <taxon>Ambleminae</taxon>
        <taxon>Lampsilini</taxon>
        <taxon>Potamilus</taxon>
    </lineage>
</organism>
<reference evidence="1" key="3">
    <citation type="submission" date="2023-05" db="EMBL/GenBank/DDBJ databases">
        <authorList>
            <person name="Smith C.H."/>
        </authorList>
    </citation>
    <scope>NUCLEOTIDE SEQUENCE</scope>
    <source>
        <strain evidence="1">CHS0354</strain>
        <tissue evidence="1">Mantle</tissue>
    </source>
</reference>
<evidence type="ECO:0000313" key="2">
    <source>
        <dbReference type="Proteomes" id="UP001195483"/>
    </source>
</evidence>
<reference evidence="1" key="2">
    <citation type="journal article" date="2021" name="Genome Biol. Evol.">
        <title>Developing a high-quality reference genome for a parasitic bivalve with doubly uniparental inheritance (Bivalvia: Unionida).</title>
        <authorList>
            <person name="Smith C.H."/>
        </authorList>
    </citation>
    <scope>NUCLEOTIDE SEQUENCE</scope>
    <source>
        <strain evidence="1">CHS0354</strain>
        <tissue evidence="1">Mantle</tissue>
    </source>
</reference>
<dbReference type="AlphaFoldDB" id="A0AAE0TB04"/>
<protein>
    <submittedName>
        <fullName evidence="1">Uncharacterized protein</fullName>
    </submittedName>
</protein>
<keyword evidence="2" id="KW-1185">Reference proteome</keyword>
<gene>
    <name evidence="1" type="ORF">CHS0354_039140</name>
</gene>
<evidence type="ECO:0000313" key="1">
    <source>
        <dbReference type="EMBL" id="KAK3607085.1"/>
    </source>
</evidence>
<reference evidence="1" key="1">
    <citation type="journal article" date="2021" name="Genome Biol. Evol.">
        <title>A High-Quality Reference Genome for a Parasitic Bivalve with Doubly Uniparental Inheritance (Bivalvia: Unionida).</title>
        <authorList>
            <person name="Smith C.H."/>
        </authorList>
    </citation>
    <scope>NUCLEOTIDE SEQUENCE</scope>
    <source>
        <strain evidence="1">CHS0354</strain>
    </source>
</reference>
<accession>A0AAE0TB04</accession>
<name>A0AAE0TB04_9BIVA</name>
<dbReference type="EMBL" id="JAEAOA010002285">
    <property type="protein sequence ID" value="KAK3607085.1"/>
    <property type="molecule type" value="Genomic_DNA"/>
</dbReference>
<comment type="caution">
    <text evidence="1">The sequence shown here is derived from an EMBL/GenBank/DDBJ whole genome shotgun (WGS) entry which is preliminary data.</text>
</comment>
<dbReference type="Proteomes" id="UP001195483">
    <property type="component" value="Unassembled WGS sequence"/>
</dbReference>
<proteinExistence type="predicted"/>